<reference evidence="9" key="1">
    <citation type="submission" date="2016-10" db="EMBL/GenBank/DDBJ databases">
        <authorList>
            <person name="Varghese N."/>
            <person name="Submissions S."/>
        </authorList>
    </citation>
    <scope>NUCLEOTIDE SEQUENCE [LARGE SCALE GENOMIC DNA]</scope>
    <source>
        <strain evidence="9">DSM 28453</strain>
    </source>
</reference>
<dbReference type="EC" id="6.3.4.19" evidence="6"/>
<proteinExistence type="inferred from homology"/>
<comment type="subcellular location">
    <subcellularLocation>
        <location evidence="6">Cytoplasm</location>
    </subcellularLocation>
</comment>
<evidence type="ECO:0000259" key="7">
    <source>
        <dbReference type="Pfam" id="PF01171"/>
    </source>
</evidence>
<comment type="domain">
    <text evidence="6">The N-terminal region contains the highly conserved SGGXDS motif, predicted to be a P-loop motif involved in ATP binding.</text>
</comment>
<dbReference type="InterPro" id="IPR014729">
    <property type="entry name" value="Rossmann-like_a/b/a_fold"/>
</dbReference>
<gene>
    <name evidence="6" type="primary">tilS</name>
    <name evidence="8" type="ORF">SAMN04488036_102295</name>
</gene>
<sequence>MSALDATVTKALDSALGDNIPEKIGVAVSGGGDSMALLDLLRRWGRATVCVASVNHGLRKEAAEEIALVAAYAAAHGMSHDTLDWQWDGRGNLQSAARVGRRGALRAWAERCGIAHVALGHTADDQAETFLMRLARGSGVDGLAGMSEVRQEEGLTWLRPLLTVRRDDLRRHLLQAGLEWADDPSNEDTHFDRVKARKMMKTLAPLGLTVERLVQTADHMARERDVSAWAVAEAKARAACVKDGNVVLDRQALAKVPEAVALRLLADALRFVSGAPYRPRFKALNEALSGPADTALHGCLILHTKESIVVAREWRAVRDMQAKVGDVWDGRWRLRGAEAEYSVGCLGEAGLQLCPQWRSRALPRKCHLASPAVWRDGELIAAPLVGFGEGWYAELINGRAVFG</sequence>
<keyword evidence="4 6" id="KW-0067">ATP-binding</keyword>
<dbReference type="Gene3D" id="3.40.50.620">
    <property type="entry name" value="HUPs"/>
    <property type="match status" value="1"/>
</dbReference>
<accession>A0A1I4CI28</accession>
<evidence type="ECO:0000256" key="3">
    <source>
        <dbReference type="ARBA" id="ARBA00022741"/>
    </source>
</evidence>
<evidence type="ECO:0000313" key="9">
    <source>
        <dbReference type="Proteomes" id="UP000198851"/>
    </source>
</evidence>
<dbReference type="AlphaFoldDB" id="A0A1I4CI28"/>
<dbReference type="HAMAP" id="MF_01161">
    <property type="entry name" value="tRNA_Ile_lys_synt"/>
    <property type="match status" value="1"/>
</dbReference>
<keyword evidence="9" id="KW-1185">Reference proteome</keyword>
<comment type="similarity">
    <text evidence="6">Belongs to the tRNA(Ile)-lysidine synthase family.</text>
</comment>
<evidence type="ECO:0000313" key="8">
    <source>
        <dbReference type="EMBL" id="SFK80884.1"/>
    </source>
</evidence>
<dbReference type="GO" id="GO:0005524">
    <property type="term" value="F:ATP binding"/>
    <property type="evidence" value="ECO:0007669"/>
    <property type="project" value="UniProtKB-UniRule"/>
</dbReference>
<keyword evidence="2 6" id="KW-0819">tRNA processing</keyword>
<dbReference type="STRING" id="1280847.SAMN04488036_102295"/>
<keyword evidence="3 6" id="KW-0547">Nucleotide-binding</keyword>
<evidence type="ECO:0000256" key="4">
    <source>
        <dbReference type="ARBA" id="ARBA00022840"/>
    </source>
</evidence>
<organism evidence="8 9">
    <name type="scientific">Shimia haliotis</name>
    <dbReference type="NCBI Taxonomy" id="1280847"/>
    <lineage>
        <taxon>Bacteria</taxon>
        <taxon>Pseudomonadati</taxon>
        <taxon>Pseudomonadota</taxon>
        <taxon>Alphaproteobacteria</taxon>
        <taxon>Rhodobacterales</taxon>
        <taxon>Roseobacteraceae</taxon>
    </lineage>
</organism>
<dbReference type="EMBL" id="FOSZ01000002">
    <property type="protein sequence ID" value="SFK80884.1"/>
    <property type="molecule type" value="Genomic_DNA"/>
</dbReference>
<dbReference type="NCBIfam" id="TIGR02432">
    <property type="entry name" value="lysidine_TilS_N"/>
    <property type="match status" value="1"/>
</dbReference>
<dbReference type="GO" id="GO:0006400">
    <property type="term" value="P:tRNA modification"/>
    <property type="evidence" value="ECO:0007669"/>
    <property type="project" value="UniProtKB-UniRule"/>
</dbReference>
<comment type="function">
    <text evidence="6">Ligates lysine onto the cytidine present at position 34 of the AUA codon-specific tRNA(Ile) that contains the anticodon CAU, in an ATP-dependent manner. Cytidine is converted to lysidine, thus changing the amino acid specificity of the tRNA from methionine to isoleucine.</text>
</comment>
<evidence type="ECO:0000256" key="6">
    <source>
        <dbReference type="HAMAP-Rule" id="MF_01161"/>
    </source>
</evidence>
<dbReference type="InterPro" id="IPR012094">
    <property type="entry name" value="tRNA_Ile_lys_synt"/>
</dbReference>
<keyword evidence="6" id="KW-0963">Cytoplasm</keyword>
<evidence type="ECO:0000256" key="2">
    <source>
        <dbReference type="ARBA" id="ARBA00022694"/>
    </source>
</evidence>
<feature type="binding site" evidence="6">
    <location>
        <begin position="29"/>
        <end position="34"/>
    </location>
    <ligand>
        <name>ATP</name>
        <dbReference type="ChEBI" id="CHEBI:30616"/>
    </ligand>
</feature>
<dbReference type="PANTHER" id="PTHR43033:SF1">
    <property type="entry name" value="TRNA(ILE)-LYSIDINE SYNTHASE-RELATED"/>
    <property type="match status" value="1"/>
</dbReference>
<dbReference type="PANTHER" id="PTHR43033">
    <property type="entry name" value="TRNA(ILE)-LYSIDINE SYNTHASE-RELATED"/>
    <property type="match status" value="1"/>
</dbReference>
<dbReference type="InterPro" id="IPR011063">
    <property type="entry name" value="TilS/TtcA_N"/>
</dbReference>
<dbReference type="Pfam" id="PF01171">
    <property type="entry name" value="ATP_bind_3"/>
    <property type="match status" value="1"/>
</dbReference>
<dbReference type="Proteomes" id="UP000198851">
    <property type="component" value="Unassembled WGS sequence"/>
</dbReference>
<dbReference type="GO" id="GO:0032267">
    <property type="term" value="F:tRNA(Ile)-lysidine synthase activity"/>
    <property type="evidence" value="ECO:0007669"/>
    <property type="project" value="UniProtKB-EC"/>
</dbReference>
<keyword evidence="1 6" id="KW-0436">Ligase</keyword>
<feature type="domain" description="tRNA(Ile)-lysidine/2-thiocytidine synthase N-terminal" evidence="7">
    <location>
        <begin position="24"/>
        <end position="198"/>
    </location>
</feature>
<dbReference type="InterPro" id="IPR012795">
    <property type="entry name" value="tRNA_Ile_lys_synt_N"/>
</dbReference>
<name>A0A1I4CI28_9RHOB</name>
<dbReference type="CDD" id="cd01992">
    <property type="entry name" value="TilS_N"/>
    <property type="match status" value="1"/>
</dbReference>
<dbReference type="GO" id="GO:0005737">
    <property type="term" value="C:cytoplasm"/>
    <property type="evidence" value="ECO:0007669"/>
    <property type="project" value="UniProtKB-SubCell"/>
</dbReference>
<comment type="catalytic activity">
    <reaction evidence="5 6">
        <text>cytidine(34) in tRNA(Ile2) + L-lysine + ATP = lysidine(34) in tRNA(Ile2) + AMP + diphosphate + H(+)</text>
        <dbReference type="Rhea" id="RHEA:43744"/>
        <dbReference type="Rhea" id="RHEA-COMP:10625"/>
        <dbReference type="Rhea" id="RHEA-COMP:10670"/>
        <dbReference type="ChEBI" id="CHEBI:15378"/>
        <dbReference type="ChEBI" id="CHEBI:30616"/>
        <dbReference type="ChEBI" id="CHEBI:32551"/>
        <dbReference type="ChEBI" id="CHEBI:33019"/>
        <dbReference type="ChEBI" id="CHEBI:82748"/>
        <dbReference type="ChEBI" id="CHEBI:83665"/>
        <dbReference type="ChEBI" id="CHEBI:456215"/>
        <dbReference type="EC" id="6.3.4.19"/>
    </reaction>
</comment>
<protein>
    <recommendedName>
        <fullName evidence="6">tRNA(Ile)-lysidine synthase</fullName>
        <ecNumber evidence="6">6.3.4.19</ecNumber>
    </recommendedName>
    <alternativeName>
        <fullName evidence="6">tRNA(Ile)-2-lysyl-cytidine synthase</fullName>
    </alternativeName>
    <alternativeName>
        <fullName evidence="6">tRNA(Ile)-lysidine synthetase</fullName>
    </alternativeName>
</protein>
<dbReference type="SUPFAM" id="SSF52402">
    <property type="entry name" value="Adenine nucleotide alpha hydrolases-like"/>
    <property type="match status" value="1"/>
</dbReference>
<evidence type="ECO:0000256" key="5">
    <source>
        <dbReference type="ARBA" id="ARBA00048539"/>
    </source>
</evidence>
<evidence type="ECO:0000256" key="1">
    <source>
        <dbReference type="ARBA" id="ARBA00022598"/>
    </source>
</evidence>